<evidence type="ECO:0000313" key="2">
    <source>
        <dbReference type="Proteomes" id="UP000188268"/>
    </source>
</evidence>
<comment type="caution">
    <text evidence="1">The sequence shown here is derived from an EMBL/GenBank/DDBJ whole genome shotgun (WGS) entry which is preliminary data.</text>
</comment>
<dbReference type="EMBL" id="AWWV01007891">
    <property type="protein sequence ID" value="OMO94339.1"/>
    <property type="molecule type" value="Genomic_DNA"/>
</dbReference>
<proteinExistence type="predicted"/>
<reference evidence="1 2" key="1">
    <citation type="submission" date="2013-09" db="EMBL/GenBank/DDBJ databases">
        <title>Corchorus capsularis genome sequencing.</title>
        <authorList>
            <person name="Alam M."/>
            <person name="Haque M.S."/>
            <person name="Islam M.S."/>
            <person name="Emdad E.M."/>
            <person name="Islam M.M."/>
            <person name="Ahmed B."/>
            <person name="Halim A."/>
            <person name="Hossen Q.M.M."/>
            <person name="Hossain M.Z."/>
            <person name="Ahmed R."/>
            <person name="Khan M.M."/>
            <person name="Islam R."/>
            <person name="Rashid M.M."/>
            <person name="Khan S.A."/>
            <person name="Rahman M.S."/>
            <person name="Alam M."/>
        </authorList>
    </citation>
    <scope>NUCLEOTIDE SEQUENCE [LARGE SCALE GENOMIC DNA]</scope>
    <source>
        <strain evidence="2">cv. CVL-1</strain>
        <tissue evidence="1">Whole seedling</tissue>
    </source>
</reference>
<dbReference type="Proteomes" id="UP000188268">
    <property type="component" value="Unassembled WGS sequence"/>
</dbReference>
<accession>A0A1R3JHK5</accession>
<dbReference type="Gramene" id="OMO94339">
    <property type="protein sequence ID" value="OMO94339"/>
    <property type="gene ID" value="CCACVL1_06052"/>
</dbReference>
<evidence type="ECO:0000313" key="1">
    <source>
        <dbReference type="EMBL" id="OMO94339.1"/>
    </source>
</evidence>
<gene>
    <name evidence="1" type="ORF">CCACVL1_06052</name>
</gene>
<organism evidence="1 2">
    <name type="scientific">Corchorus capsularis</name>
    <name type="common">Jute</name>
    <dbReference type="NCBI Taxonomy" id="210143"/>
    <lineage>
        <taxon>Eukaryota</taxon>
        <taxon>Viridiplantae</taxon>
        <taxon>Streptophyta</taxon>
        <taxon>Embryophyta</taxon>
        <taxon>Tracheophyta</taxon>
        <taxon>Spermatophyta</taxon>
        <taxon>Magnoliopsida</taxon>
        <taxon>eudicotyledons</taxon>
        <taxon>Gunneridae</taxon>
        <taxon>Pentapetalae</taxon>
        <taxon>rosids</taxon>
        <taxon>malvids</taxon>
        <taxon>Malvales</taxon>
        <taxon>Malvaceae</taxon>
        <taxon>Grewioideae</taxon>
        <taxon>Apeibeae</taxon>
        <taxon>Corchorus</taxon>
    </lineage>
</organism>
<protein>
    <submittedName>
        <fullName evidence="1">Uncharacterized protein</fullName>
    </submittedName>
</protein>
<sequence>MEFCKQEHCKHRGLGSWTDLIQAH</sequence>
<keyword evidence="2" id="KW-1185">Reference proteome</keyword>
<dbReference type="AlphaFoldDB" id="A0A1R3JHK5"/>
<name>A0A1R3JHK5_COCAP</name>